<protein>
    <submittedName>
        <fullName evidence="2">Uncharacterized protein</fullName>
    </submittedName>
</protein>
<reference evidence="2 3" key="1">
    <citation type="submission" date="2018-04" db="EMBL/GenBank/DDBJ databases">
        <authorList>
            <person name="Vogel A."/>
        </authorList>
    </citation>
    <scope>NUCLEOTIDE SEQUENCE [LARGE SCALE GENOMIC DNA]</scope>
</reference>
<evidence type="ECO:0000313" key="2">
    <source>
        <dbReference type="EMBL" id="VFR03257.1"/>
    </source>
</evidence>
<keyword evidence="1" id="KW-0812">Transmembrane</keyword>
<proteinExistence type="predicted"/>
<gene>
    <name evidence="2" type="ORF">CCAM_LOCUS45032</name>
</gene>
<sequence length="251" mass="28872">MYSADKTTEKSTSSSPLNPPHLAFSAISNAVGSKGELLYAVLGLVVINDDQLWILANILHFPIRLHLKNLGLKWKLMNLERTADKFKEEFTKSESPPKKSRVEIKADEIEETNNKFKEEFTKSEGFDIQTFPGNYKCHVGVLKVEFDLKYLYTLLYYIFGCIFSLNYAISKENEKQNKSITLEKVIKSNYRSSDVFLTTFLAKYQNTGESKIYQAEVWFCSDDGEIEVSILREREREQGETTAAWTILLED</sequence>
<dbReference type="OrthoDB" id="1834270at2759"/>
<feature type="transmembrane region" description="Helical" evidence="1">
    <location>
        <begin position="150"/>
        <end position="169"/>
    </location>
</feature>
<keyword evidence="1" id="KW-0472">Membrane</keyword>
<evidence type="ECO:0000256" key="1">
    <source>
        <dbReference type="SAM" id="Phobius"/>
    </source>
</evidence>
<evidence type="ECO:0000313" key="3">
    <source>
        <dbReference type="Proteomes" id="UP000595140"/>
    </source>
</evidence>
<name>A0A484NT90_9ASTE</name>
<keyword evidence="1" id="KW-1133">Transmembrane helix</keyword>
<accession>A0A484NT90</accession>
<organism evidence="2 3">
    <name type="scientific">Cuscuta campestris</name>
    <dbReference type="NCBI Taxonomy" id="132261"/>
    <lineage>
        <taxon>Eukaryota</taxon>
        <taxon>Viridiplantae</taxon>
        <taxon>Streptophyta</taxon>
        <taxon>Embryophyta</taxon>
        <taxon>Tracheophyta</taxon>
        <taxon>Spermatophyta</taxon>
        <taxon>Magnoliopsida</taxon>
        <taxon>eudicotyledons</taxon>
        <taxon>Gunneridae</taxon>
        <taxon>Pentapetalae</taxon>
        <taxon>asterids</taxon>
        <taxon>lamiids</taxon>
        <taxon>Solanales</taxon>
        <taxon>Convolvulaceae</taxon>
        <taxon>Cuscuteae</taxon>
        <taxon>Cuscuta</taxon>
        <taxon>Cuscuta subgen. Grammica</taxon>
        <taxon>Cuscuta sect. Cleistogrammica</taxon>
    </lineage>
</organism>
<dbReference type="EMBL" id="OOIL02006874">
    <property type="protein sequence ID" value="VFR03257.1"/>
    <property type="molecule type" value="Genomic_DNA"/>
</dbReference>
<keyword evidence="3" id="KW-1185">Reference proteome</keyword>
<dbReference type="Proteomes" id="UP000595140">
    <property type="component" value="Unassembled WGS sequence"/>
</dbReference>
<dbReference type="AlphaFoldDB" id="A0A484NT90"/>